<comment type="caution">
    <text evidence="7">The sequence shown here is derived from an EMBL/GenBank/DDBJ whole genome shotgun (WGS) entry which is preliminary data.</text>
</comment>
<dbReference type="Proteomes" id="UP000177190">
    <property type="component" value="Unassembled WGS sequence"/>
</dbReference>
<evidence type="ECO:0000256" key="6">
    <source>
        <dbReference type="SAM" id="Phobius"/>
    </source>
</evidence>
<dbReference type="AlphaFoldDB" id="A0A1G2HNG2"/>
<feature type="transmembrane region" description="Helical" evidence="6">
    <location>
        <begin position="102"/>
        <end position="123"/>
    </location>
</feature>
<accession>A0A1G2HNG2</accession>
<gene>
    <name evidence="7" type="ORF">A2812_02230</name>
</gene>
<evidence type="ECO:0000313" key="8">
    <source>
        <dbReference type="Proteomes" id="UP000177190"/>
    </source>
</evidence>
<dbReference type="InterPro" id="IPR038330">
    <property type="entry name" value="TspO/MBR-related_sf"/>
</dbReference>
<dbReference type="Gene3D" id="1.20.1260.100">
    <property type="entry name" value="TspO/MBR protein"/>
    <property type="match status" value="1"/>
</dbReference>
<protein>
    <recommendedName>
        <fullName evidence="9">TspO protein</fullName>
    </recommendedName>
</protein>
<evidence type="ECO:0000256" key="4">
    <source>
        <dbReference type="ARBA" id="ARBA00022989"/>
    </source>
</evidence>
<dbReference type="PANTHER" id="PTHR10057:SF0">
    <property type="entry name" value="TRANSLOCATOR PROTEIN"/>
    <property type="match status" value="1"/>
</dbReference>
<comment type="subcellular location">
    <subcellularLocation>
        <location evidence="1">Membrane</location>
        <topology evidence="1">Multi-pass membrane protein</topology>
    </subcellularLocation>
</comment>
<evidence type="ECO:0008006" key="9">
    <source>
        <dbReference type="Google" id="ProtNLM"/>
    </source>
</evidence>
<dbReference type="Pfam" id="PF03073">
    <property type="entry name" value="TspO_MBR"/>
    <property type="match status" value="1"/>
</dbReference>
<keyword evidence="4 6" id="KW-1133">Transmembrane helix</keyword>
<dbReference type="InterPro" id="IPR004307">
    <property type="entry name" value="TspO_MBR"/>
</dbReference>
<feature type="transmembrane region" description="Helical" evidence="6">
    <location>
        <begin position="48"/>
        <end position="69"/>
    </location>
</feature>
<proteinExistence type="inferred from homology"/>
<dbReference type="PANTHER" id="PTHR10057">
    <property type="entry name" value="PERIPHERAL-TYPE BENZODIAZEPINE RECEPTOR"/>
    <property type="match status" value="1"/>
</dbReference>
<keyword evidence="5 6" id="KW-0472">Membrane</keyword>
<sequence>MKFVNAVRLLISIIICESAGVLGSVFTAPKIGAWYKALNKPSFNPPNWIFGPIWTVLFLLMGISLYLVWAKNWEPKNRIFNFRKKAWNIWSQKFLDGKWKRANIILIFGLQLVLNILWPVIFFGMQLPAAAFFELLMLWFAVLYIIINFYRVSKTAAYLLLPHILWVSFAGILNYFIWVLN</sequence>
<dbReference type="FunFam" id="1.20.1260.100:FF:000001">
    <property type="entry name" value="translocator protein 2"/>
    <property type="match status" value="1"/>
</dbReference>
<keyword evidence="3 6" id="KW-0812">Transmembrane</keyword>
<dbReference type="CDD" id="cd15904">
    <property type="entry name" value="TSPO_MBR"/>
    <property type="match status" value="1"/>
</dbReference>
<dbReference type="STRING" id="1802200.A2812_02230"/>
<comment type="similarity">
    <text evidence="2">Belongs to the TspO/BZRP family.</text>
</comment>
<feature type="transmembrane region" description="Helical" evidence="6">
    <location>
        <begin position="7"/>
        <end position="28"/>
    </location>
</feature>
<organism evidence="7 8">
    <name type="scientific">Candidatus Staskawiczbacteria bacterium RIFCSPHIGHO2_01_FULL_36_16</name>
    <dbReference type="NCBI Taxonomy" id="1802200"/>
    <lineage>
        <taxon>Bacteria</taxon>
        <taxon>Candidatus Staskawicziibacteriota</taxon>
    </lineage>
</organism>
<name>A0A1G2HNG2_9BACT</name>
<evidence type="ECO:0000256" key="1">
    <source>
        <dbReference type="ARBA" id="ARBA00004141"/>
    </source>
</evidence>
<dbReference type="PIRSF" id="PIRSF005859">
    <property type="entry name" value="PBR"/>
    <property type="match status" value="1"/>
</dbReference>
<dbReference type="GO" id="GO:0016020">
    <property type="term" value="C:membrane"/>
    <property type="evidence" value="ECO:0007669"/>
    <property type="project" value="UniProtKB-SubCell"/>
</dbReference>
<feature type="transmembrane region" description="Helical" evidence="6">
    <location>
        <begin position="129"/>
        <end position="150"/>
    </location>
</feature>
<reference evidence="7 8" key="1">
    <citation type="journal article" date="2016" name="Nat. Commun.">
        <title>Thousands of microbial genomes shed light on interconnected biogeochemical processes in an aquifer system.</title>
        <authorList>
            <person name="Anantharaman K."/>
            <person name="Brown C.T."/>
            <person name="Hug L.A."/>
            <person name="Sharon I."/>
            <person name="Castelle C.J."/>
            <person name="Probst A.J."/>
            <person name="Thomas B.C."/>
            <person name="Singh A."/>
            <person name="Wilkins M.J."/>
            <person name="Karaoz U."/>
            <person name="Brodie E.L."/>
            <person name="Williams K.H."/>
            <person name="Hubbard S.S."/>
            <person name="Banfield J.F."/>
        </authorList>
    </citation>
    <scope>NUCLEOTIDE SEQUENCE [LARGE SCALE GENOMIC DNA]</scope>
</reference>
<evidence type="ECO:0000256" key="2">
    <source>
        <dbReference type="ARBA" id="ARBA00007524"/>
    </source>
</evidence>
<evidence type="ECO:0000256" key="5">
    <source>
        <dbReference type="ARBA" id="ARBA00023136"/>
    </source>
</evidence>
<evidence type="ECO:0000313" key="7">
    <source>
        <dbReference type="EMBL" id="OGZ63975.1"/>
    </source>
</evidence>
<dbReference type="GO" id="GO:0033013">
    <property type="term" value="P:tetrapyrrole metabolic process"/>
    <property type="evidence" value="ECO:0007669"/>
    <property type="project" value="UniProtKB-ARBA"/>
</dbReference>
<evidence type="ECO:0000256" key="3">
    <source>
        <dbReference type="ARBA" id="ARBA00022692"/>
    </source>
</evidence>
<feature type="transmembrane region" description="Helical" evidence="6">
    <location>
        <begin position="157"/>
        <end position="178"/>
    </location>
</feature>
<dbReference type="EMBL" id="MHOM01000028">
    <property type="protein sequence ID" value="OGZ63975.1"/>
    <property type="molecule type" value="Genomic_DNA"/>
</dbReference>